<dbReference type="GO" id="GO:0005886">
    <property type="term" value="C:plasma membrane"/>
    <property type="evidence" value="ECO:0007669"/>
    <property type="project" value="TreeGrafter"/>
</dbReference>
<dbReference type="AlphaFoldDB" id="A0A7I7RWR7"/>
<evidence type="ECO:0000313" key="4">
    <source>
        <dbReference type="Proteomes" id="UP000467428"/>
    </source>
</evidence>
<feature type="domain" description="AMP-dependent synthetase/ligase" evidence="2">
    <location>
        <begin position="22"/>
        <end position="387"/>
    </location>
</feature>
<dbReference type="GO" id="GO:0006633">
    <property type="term" value="P:fatty acid biosynthetic process"/>
    <property type="evidence" value="ECO:0007669"/>
    <property type="project" value="TreeGrafter"/>
</dbReference>
<dbReference type="KEGG" id="marz:MARA_21090"/>
<keyword evidence="3" id="KW-0436">Ligase</keyword>
<dbReference type="RefSeq" id="WP_163918394.1">
    <property type="nucleotide sequence ID" value="NZ_AP022593.1"/>
</dbReference>
<dbReference type="PANTHER" id="PTHR22754">
    <property type="entry name" value="DISCO-INTERACTING PROTEIN 2 DIP2 -RELATED"/>
    <property type="match status" value="1"/>
</dbReference>
<proteinExistence type="inferred from homology"/>
<evidence type="ECO:0000313" key="3">
    <source>
        <dbReference type="EMBL" id="BBY48641.1"/>
    </source>
</evidence>
<evidence type="ECO:0000259" key="2">
    <source>
        <dbReference type="Pfam" id="PF00501"/>
    </source>
</evidence>
<geneLocation type="plasmid" evidence="4">
    <name>pjcm18538 dna</name>
</geneLocation>
<dbReference type="GO" id="GO:0070566">
    <property type="term" value="F:adenylyltransferase activity"/>
    <property type="evidence" value="ECO:0007669"/>
    <property type="project" value="TreeGrafter"/>
</dbReference>
<dbReference type="InterPro" id="IPR020845">
    <property type="entry name" value="AMP-binding_CS"/>
</dbReference>
<accession>A0A7I7RWR7</accession>
<sequence>MNPLASALADRLRTSDNHLVVLTEGVWQHHPWPEVLERAENVAERLLDADVDAVGLVGEPTVEFIAAIFGAFLADAAVSILPGPIRGADAAQWAQSTLARFDGIGVRRVLSNGTHFDGLAAAGGPLPVDALTDVASTSRSTAFVAPSGPAATAILQGTAGSTGTPRTVRLSPEAVLANLDGLNARIGVTPADVGCSWLPLYHDMGLSFLLSGALGGTDVWQAPTAAFQASPFRWLTWLTESRGTITAAPNMAYGLIGKYSRRVTDVDLSPLRFALNGGEPVDVELTQRFAAEMARFGFSEGALSPSYGLAESTCAVTVPVPGVGMRVDETPIRTADGGTSSRRHAVLGEAIPGMSVRIEPREGIGAEHHDREIGDILIRGSSMMSGYVGQTPRDPESWFPTGDLGYFTDGGLVVCGRAKEIITVAGRNVFPAEVERVAATVPGVREGAVVAVGIGERSIRPGLAVVAEFRGPDEAGARADLMRLVASVCGVMPADVTFVRPGSLPRTSSGKLRRLEVRRDLEDGRR</sequence>
<dbReference type="PROSITE" id="PS00455">
    <property type="entry name" value="AMP_BINDING"/>
    <property type="match status" value="1"/>
</dbReference>
<evidence type="ECO:0000256" key="1">
    <source>
        <dbReference type="ARBA" id="ARBA00006432"/>
    </source>
</evidence>
<dbReference type="Gene3D" id="3.30.300.30">
    <property type="match status" value="1"/>
</dbReference>
<reference evidence="3 4" key="1">
    <citation type="journal article" date="2019" name="Emerg. Microbes Infect.">
        <title>Comprehensive subspecies identification of 175 nontuberculous mycobacteria species based on 7547 genomic profiles.</title>
        <authorList>
            <person name="Matsumoto Y."/>
            <person name="Kinjo T."/>
            <person name="Motooka D."/>
            <person name="Nabeya D."/>
            <person name="Jung N."/>
            <person name="Uechi K."/>
            <person name="Horii T."/>
            <person name="Iida T."/>
            <person name="Fujita J."/>
            <person name="Nakamura S."/>
        </authorList>
    </citation>
    <scope>NUCLEOTIDE SEQUENCE [LARGE SCALE GENOMIC DNA]</scope>
    <source>
        <strain evidence="3 4">JCM 18538</strain>
    </source>
</reference>
<dbReference type="GO" id="GO:0016874">
    <property type="term" value="F:ligase activity"/>
    <property type="evidence" value="ECO:0007669"/>
    <property type="project" value="UniProtKB-KW"/>
</dbReference>
<dbReference type="PANTHER" id="PTHR22754:SF32">
    <property type="entry name" value="DISCO-INTERACTING PROTEIN 2"/>
    <property type="match status" value="1"/>
</dbReference>
<comment type="similarity">
    <text evidence="1">Belongs to the ATP-dependent AMP-binding enzyme family.</text>
</comment>
<organism evidence="3 4">
    <name type="scientific">Mycolicibacterium arabiense</name>
    <dbReference type="NCBI Taxonomy" id="1286181"/>
    <lineage>
        <taxon>Bacteria</taxon>
        <taxon>Bacillati</taxon>
        <taxon>Actinomycetota</taxon>
        <taxon>Actinomycetes</taxon>
        <taxon>Mycobacteriales</taxon>
        <taxon>Mycobacteriaceae</taxon>
        <taxon>Mycolicibacterium</taxon>
    </lineage>
</organism>
<dbReference type="Proteomes" id="UP000467428">
    <property type="component" value="Chromosome"/>
</dbReference>
<dbReference type="InterPro" id="IPR045851">
    <property type="entry name" value="AMP-bd_C_sf"/>
</dbReference>
<gene>
    <name evidence="3" type="ORF">MARA_21090</name>
</gene>
<dbReference type="InterPro" id="IPR042099">
    <property type="entry name" value="ANL_N_sf"/>
</dbReference>
<dbReference type="NCBIfam" id="NF004510">
    <property type="entry name" value="PRK05851.1"/>
    <property type="match status" value="1"/>
</dbReference>
<dbReference type="EMBL" id="AP022593">
    <property type="protein sequence ID" value="BBY48641.1"/>
    <property type="molecule type" value="Genomic_DNA"/>
</dbReference>
<dbReference type="SUPFAM" id="SSF56801">
    <property type="entry name" value="Acetyl-CoA synthetase-like"/>
    <property type="match status" value="1"/>
</dbReference>
<name>A0A7I7RWR7_9MYCO</name>
<dbReference type="InterPro" id="IPR000873">
    <property type="entry name" value="AMP-dep_synth/lig_dom"/>
</dbReference>
<protein>
    <submittedName>
        <fullName evidence="3">Long-chain-fatty-acid--ACP ligase</fullName>
    </submittedName>
</protein>
<keyword evidence="4" id="KW-1185">Reference proteome</keyword>
<dbReference type="Pfam" id="PF00501">
    <property type="entry name" value="AMP-binding"/>
    <property type="match status" value="1"/>
</dbReference>
<dbReference type="Gene3D" id="3.40.50.12780">
    <property type="entry name" value="N-terminal domain of ligase-like"/>
    <property type="match status" value="1"/>
</dbReference>